<dbReference type="PIRSF" id="PIRSF001741">
    <property type="entry name" value="MAGUK_DLGH"/>
    <property type="match status" value="1"/>
</dbReference>
<evidence type="ECO:0000256" key="1">
    <source>
        <dbReference type="ARBA" id="ARBA00004370"/>
    </source>
</evidence>
<dbReference type="GO" id="GO:0045197">
    <property type="term" value="P:establishment or maintenance of epithelial cell apical/basal polarity"/>
    <property type="evidence" value="ECO:0007669"/>
    <property type="project" value="TreeGrafter"/>
</dbReference>
<dbReference type="PROSITE" id="PS50002">
    <property type="entry name" value="SH3"/>
    <property type="match status" value="1"/>
</dbReference>
<feature type="domain" description="PDZ" evidence="9">
    <location>
        <begin position="182"/>
        <end position="273"/>
    </location>
</feature>
<dbReference type="OrthoDB" id="78824at2759"/>
<evidence type="ECO:0000259" key="8">
    <source>
        <dbReference type="PROSITE" id="PS50052"/>
    </source>
</evidence>
<feature type="region of interest" description="Disordered" evidence="6">
    <location>
        <begin position="274"/>
        <end position="405"/>
    </location>
</feature>
<dbReference type="Proteomes" id="UP000440578">
    <property type="component" value="Unassembled WGS sequence"/>
</dbReference>
<evidence type="ECO:0000259" key="7">
    <source>
        <dbReference type="PROSITE" id="PS50002"/>
    </source>
</evidence>
<dbReference type="GO" id="GO:0043113">
    <property type="term" value="P:receptor clustering"/>
    <property type="evidence" value="ECO:0007669"/>
    <property type="project" value="TreeGrafter"/>
</dbReference>
<dbReference type="EMBL" id="VIIS01001604">
    <property type="protein sequence ID" value="KAF0295670.1"/>
    <property type="molecule type" value="Genomic_DNA"/>
</dbReference>
<dbReference type="InterPro" id="IPR016313">
    <property type="entry name" value="DLG1-like"/>
</dbReference>
<dbReference type="InterPro" id="IPR036028">
    <property type="entry name" value="SH3-like_dom_sf"/>
</dbReference>
<reference evidence="10 11" key="1">
    <citation type="submission" date="2019-07" db="EMBL/GenBank/DDBJ databases">
        <title>Draft genome assembly of a fouling barnacle, Amphibalanus amphitrite (Darwin, 1854): The first reference genome for Thecostraca.</title>
        <authorList>
            <person name="Kim W."/>
        </authorList>
    </citation>
    <scope>NUCLEOTIDE SEQUENCE [LARGE SCALE GENOMIC DNA]</scope>
    <source>
        <strain evidence="10">SNU_AA5</strain>
        <tissue evidence="10">Soma without cirri and trophi</tissue>
    </source>
</reference>
<proteinExistence type="predicted"/>
<evidence type="ECO:0000313" key="11">
    <source>
        <dbReference type="Proteomes" id="UP000440578"/>
    </source>
</evidence>
<feature type="compositionally biased region" description="Basic and acidic residues" evidence="6">
    <location>
        <begin position="619"/>
        <end position="633"/>
    </location>
</feature>
<dbReference type="GO" id="GO:0043005">
    <property type="term" value="C:neuron projection"/>
    <property type="evidence" value="ECO:0007669"/>
    <property type="project" value="InterPro"/>
</dbReference>
<dbReference type="Pfam" id="PF00625">
    <property type="entry name" value="Guanylate_kin"/>
    <property type="match status" value="1"/>
</dbReference>
<dbReference type="PANTHER" id="PTHR23119">
    <property type="entry name" value="DISCS LARGE"/>
    <property type="match status" value="1"/>
</dbReference>
<dbReference type="SUPFAM" id="SSF50156">
    <property type="entry name" value="PDZ domain-like"/>
    <property type="match status" value="3"/>
</dbReference>
<dbReference type="GO" id="GO:0098609">
    <property type="term" value="P:cell-cell adhesion"/>
    <property type="evidence" value="ECO:0007669"/>
    <property type="project" value="TreeGrafter"/>
</dbReference>
<dbReference type="FunFam" id="2.30.42.10:FF:000001">
    <property type="entry name" value="Disks large homolog 1 isoform 2"/>
    <property type="match status" value="1"/>
</dbReference>
<dbReference type="GO" id="GO:0007268">
    <property type="term" value="P:chemical synaptic transmission"/>
    <property type="evidence" value="ECO:0007669"/>
    <property type="project" value="InterPro"/>
</dbReference>
<dbReference type="InterPro" id="IPR050614">
    <property type="entry name" value="Synaptic_Scaffolding_LAP-MAGUK"/>
</dbReference>
<dbReference type="CDD" id="cd11861">
    <property type="entry name" value="SH3_DLG-like"/>
    <property type="match status" value="1"/>
</dbReference>
<feature type="domain" description="PDZ" evidence="9">
    <location>
        <begin position="404"/>
        <end position="486"/>
    </location>
</feature>
<dbReference type="SMART" id="SM00228">
    <property type="entry name" value="PDZ"/>
    <property type="match status" value="3"/>
</dbReference>
<evidence type="ECO:0000256" key="6">
    <source>
        <dbReference type="SAM" id="MobiDB-lite"/>
    </source>
</evidence>
<evidence type="ECO:0000313" key="10">
    <source>
        <dbReference type="EMBL" id="KAF0295670.1"/>
    </source>
</evidence>
<comment type="caution">
    <text evidence="10">The sequence shown here is derived from an EMBL/GenBank/DDBJ whole genome shotgun (WGS) entry which is preliminary data.</text>
</comment>
<dbReference type="PROSITE" id="PS50106">
    <property type="entry name" value="PDZ"/>
    <property type="match status" value="3"/>
</dbReference>
<feature type="compositionally biased region" description="Polar residues" evidence="6">
    <location>
        <begin position="368"/>
        <end position="386"/>
    </location>
</feature>
<dbReference type="InterPro" id="IPR008145">
    <property type="entry name" value="GK/Ca_channel_bsu"/>
</dbReference>
<evidence type="ECO:0000256" key="3">
    <source>
        <dbReference type="ARBA" id="ARBA00022737"/>
    </source>
</evidence>
<feature type="compositionally biased region" description="Pro residues" evidence="6">
    <location>
        <begin position="319"/>
        <end position="331"/>
    </location>
</feature>
<dbReference type="FunFam" id="2.30.42.10:FF:000004">
    <property type="entry name" value="Disks large homolog 4 isoform 2"/>
    <property type="match status" value="1"/>
</dbReference>
<dbReference type="GO" id="GO:0097120">
    <property type="term" value="P:receptor localization to synapse"/>
    <property type="evidence" value="ECO:0007669"/>
    <property type="project" value="TreeGrafter"/>
</dbReference>
<keyword evidence="2 5" id="KW-0728">SH3 domain</keyword>
<dbReference type="Pfam" id="PF00018">
    <property type="entry name" value="SH3_1"/>
    <property type="match status" value="1"/>
</dbReference>
<evidence type="ECO:0000256" key="2">
    <source>
        <dbReference type="ARBA" id="ARBA00022443"/>
    </source>
</evidence>
<dbReference type="PROSITE" id="PS50052">
    <property type="entry name" value="GUANYLATE_KINASE_2"/>
    <property type="match status" value="1"/>
</dbReference>
<dbReference type="Gene3D" id="3.40.50.300">
    <property type="entry name" value="P-loop containing nucleotide triphosphate hydrolases"/>
    <property type="match status" value="1"/>
</dbReference>
<accession>A0A6A4VW90</accession>
<keyword evidence="4" id="KW-0472">Membrane</keyword>
<dbReference type="InterPro" id="IPR001452">
    <property type="entry name" value="SH3_domain"/>
</dbReference>
<feature type="region of interest" description="Disordered" evidence="6">
    <location>
        <begin position="38"/>
        <end position="72"/>
    </location>
</feature>
<dbReference type="SMART" id="SM00072">
    <property type="entry name" value="GuKc"/>
    <property type="match status" value="1"/>
</dbReference>
<dbReference type="CDD" id="cd06723">
    <property type="entry name" value="PDZ1_Dlg1-2-4-like"/>
    <property type="match status" value="1"/>
</dbReference>
<dbReference type="SMART" id="SM00326">
    <property type="entry name" value="SH3"/>
    <property type="match status" value="1"/>
</dbReference>
<dbReference type="InterPro" id="IPR027417">
    <property type="entry name" value="P-loop_NTPase"/>
</dbReference>
<dbReference type="SUPFAM" id="SSF52540">
    <property type="entry name" value="P-loop containing nucleoside triphosphate hydrolases"/>
    <property type="match status" value="1"/>
</dbReference>
<dbReference type="CDD" id="cd06795">
    <property type="entry name" value="PDZ3_Dlg1-2-4-like"/>
    <property type="match status" value="1"/>
</dbReference>
<dbReference type="Pfam" id="PF00595">
    <property type="entry name" value="PDZ"/>
    <property type="match status" value="3"/>
</dbReference>
<dbReference type="Gene3D" id="2.30.30.40">
    <property type="entry name" value="SH3 Domains"/>
    <property type="match status" value="2"/>
</dbReference>
<comment type="subcellular location">
    <subcellularLocation>
        <location evidence="1">Membrane</location>
    </subcellularLocation>
</comment>
<dbReference type="GO" id="GO:0019901">
    <property type="term" value="F:protein kinase binding"/>
    <property type="evidence" value="ECO:0007669"/>
    <property type="project" value="TreeGrafter"/>
</dbReference>
<organism evidence="10 11">
    <name type="scientific">Amphibalanus amphitrite</name>
    <name type="common">Striped barnacle</name>
    <name type="synonym">Balanus amphitrite</name>
    <dbReference type="NCBI Taxonomy" id="1232801"/>
    <lineage>
        <taxon>Eukaryota</taxon>
        <taxon>Metazoa</taxon>
        <taxon>Ecdysozoa</taxon>
        <taxon>Arthropoda</taxon>
        <taxon>Crustacea</taxon>
        <taxon>Multicrustacea</taxon>
        <taxon>Cirripedia</taxon>
        <taxon>Thoracica</taxon>
        <taxon>Thoracicalcarea</taxon>
        <taxon>Balanomorpha</taxon>
        <taxon>Balanoidea</taxon>
        <taxon>Balanidae</taxon>
        <taxon>Amphibalaninae</taxon>
        <taxon>Amphibalanus</taxon>
    </lineage>
</organism>
<evidence type="ECO:0000259" key="9">
    <source>
        <dbReference type="PROSITE" id="PS50106"/>
    </source>
</evidence>
<evidence type="ECO:0000256" key="4">
    <source>
        <dbReference type="ARBA" id="ARBA00023136"/>
    </source>
</evidence>
<dbReference type="InterPro" id="IPR008144">
    <property type="entry name" value="Guanylate_kin-like_dom"/>
</dbReference>
<feature type="region of interest" description="Disordered" evidence="6">
    <location>
        <begin position="715"/>
        <end position="734"/>
    </location>
</feature>
<evidence type="ECO:0000256" key="5">
    <source>
        <dbReference type="PROSITE-ProRule" id="PRU00192"/>
    </source>
</evidence>
<dbReference type="FunFam" id="2.30.42.10:FF:000002">
    <property type="entry name" value="Disks large homolog 4 isoform 2"/>
    <property type="match status" value="1"/>
</dbReference>
<dbReference type="CDD" id="cd06724">
    <property type="entry name" value="PDZ2_Dlg1-2-4-like"/>
    <property type="match status" value="1"/>
</dbReference>
<gene>
    <name evidence="10" type="primary">dlg2_0</name>
    <name evidence="10" type="ORF">FJT64_006848</name>
</gene>
<protein>
    <submittedName>
        <fullName evidence="10">Disks large 2</fullName>
    </submittedName>
</protein>
<sequence>MLDKLHRVLRPARSAYLLNTSWDDEPVTAPLLGSVDKQREQRWPARPIGRPGMPARRWSNGRKNRTEYTSNDSLLNGDAEEWEYEEIVLHRGSQGLGFSIAGGHDNPHVGDDPSIYITKLIPGGTAAQDGRLRVGDMIARVNGVSVVNVTHEWAVESLKRAGTTVQLSVKRRRQPRRELLERIELFKGSRGLGFSIAGGIGNQHIPGDNGIYVTKLMEGGASQLDGRLAVGDKLVAVDAGRGVVELTNVTHEEAVATLKSVQDRVLLTVSKMADSSQPLPATVTGWADTSDGGRPAAPAPAPAPVRQPSPAPVYQRQPSPEPVPHRQPTPEPVYHRQPTPEPVRRQPTPEPLERQPVYKREDPEPTSRPVSVHNTSGYYGNSSYDLSATPRAVSTEDISREPRQVALSKASGQGLGFNIVGGEEADGIFVSFILAGGQADRSGQIFRGDQILSVNGTDLSKATHEQAAAALKGAGPLVSLCLQYRPEQYNRFEAKIHEIKQMMSGTLRTTQKRTLYVRALFDYDPRMDDGLPSRGLPFSFGDILHVTNASDDQWWQARRLTAQGQPQALGIVPSRGRWEKKMRARTRTVVFHGRAHDMSTLERKKKNFSFSRKFPFMKSKEDVKSDDSSDNDPRAPVAPVCPAPAPGPAAGGLRGRLRGRPIPLLPDLPAGARRRSGSASSLLRLVPQLPRLLSRRRARSASGLFSSVTSLASNDSLTTTASEPEERSVPEEPVLSYEPVQQVEVSYCRPVILLGPLKDRINDDLISQYPEDFGSCVPHTTRPRREDEVDSRDYHFVESREQMERDIQNHLFIEAGQYNDNLYGTSLASVREVAEEQRKHCILDVSGNAIKRLHVAQLYPIAICIRPRSAEQVMEWNKRLTEDQAKKTFEKCQKIESEFGEYLTAIVSGDTPEEVYERVKDVIREQGTNRIWIPSKEKL</sequence>
<dbReference type="InterPro" id="IPR036034">
    <property type="entry name" value="PDZ_sf"/>
</dbReference>
<dbReference type="FunFam" id="3.30.63.10:FF:000001">
    <property type="entry name" value="Disks large homolog 1 isoform 2"/>
    <property type="match status" value="1"/>
</dbReference>
<feature type="compositionally biased region" description="Pro residues" evidence="6">
    <location>
        <begin position="297"/>
        <end position="311"/>
    </location>
</feature>
<feature type="domain" description="SH3" evidence="7">
    <location>
        <begin position="512"/>
        <end position="582"/>
    </location>
</feature>
<keyword evidence="3" id="KW-0677">Repeat</keyword>
<dbReference type="GO" id="GO:0099072">
    <property type="term" value="P:regulation of postsynaptic membrane neurotransmitter receptor levels"/>
    <property type="evidence" value="ECO:0007669"/>
    <property type="project" value="TreeGrafter"/>
</dbReference>
<feature type="domain" description="Guanylate kinase-like" evidence="8">
    <location>
        <begin position="748"/>
        <end position="924"/>
    </location>
</feature>
<feature type="region of interest" description="Disordered" evidence="6">
    <location>
        <begin position="619"/>
        <end position="658"/>
    </location>
</feature>
<dbReference type="AlphaFoldDB" id="A0A6A4VW90"/>
<dbReference type="SUPFAM" id="SSF50044">
    <property type="entry name" value="SH3-domain"/>
    <property type="match status" value="1"/>
</dbReference>
<dbReference type="Gene3D" id="3.30.63.10">
    <property type="entry name" value="Guanylate Kinase phosphate binding domain"/>
    <property type="match status" value="1"/>
</dbReference>
<keyword evidence="11" id="KW-1185">Reference proteome</keyword>
<dbReference type="GO" id="GO:0016323">
    <property type="term" value="C:basolateral plasma membrane"/>
    <property type="evidence" value="ECO:0007669"/>
    <property type="project" value="TreeGrafter"/>
</dbReference>
<dbReference type="GO" id="GO:0031594">
    <property type="term" value="C:neuromuscular junction"/>
    <property type="evidence" value="ECO:0007669"/>
    <property type="project" value="InterPro"/>
</dbReference>
<name>A0A6A4VW90_AMPAM</name>
<dbReference type="PANTHER" id="PTHR23119:SF51">
    <property type="entry name" value="DISKS LARGE 1 TUMOR SUPPRESSOR PROTEIN"/>
    <property type="match status" value="1"/>
</dbReference>
<feature type="compositionally biased region" description="Basic and acidic residues" evidence="6">
    <location>
        <begin position="351"/>
        <end position="365"/>
    </location>
</feature>
<dbReference type="InterPro" id="IPR001478">
    <property type="entry name" value="PDZ"/>
</dbReference>
<dbReference type="GO" id="GO:0098839">
    <property type="term" value="C:postsynaptic density membrane"/>
    <property type="evidence" value="ECO:0007669"/>
    <property type="project" value="TreeGrafter"/>
</dbReference>
<dbReference type="Gene3D" id="2.30.42.10">
    <property type="match status" value="3"/>
</dbReference>
<feature type="domain" description="PDZ" evidence="9">
    <location>
        <begin position="86"/>
        <end position="173"/>
    </location>
</feature>